<dbReference type="AlphaFoldDB" id="A0A5E4QPU3"/>
<evidence type="ECO:0000313" key="3">
    <source>
        <dbReference type="Proteomes" id="UP000324832"/>
    </source>
</evidence>
<dbReference type="EMBL" id="FZQP02004100">
    <property type="protein sequence ID" value="VVC99360.1"/>
    <property type="molecule type" value="Genomic_DNA"/>
</dbReference>
<gene>
    <name evidence="2" type="ORF">LSINAPIS_LOCUS10252</name>
</gene>
<organism evidence="2 3">
    <name type="scientific">Leptidea sinapis</name>
    <dbReference type="NCBI Taxonomy" id="189913"/>
    <lineage>
        <taxon>Eukaryota</taxon>
        <taxon>Metazoa</taxon>
        <taxon>Ecdysozoa</taxon>
        <taxon>Arthropoda</taxon>
        <taxon>Hexapoda</taxon>
        <taxon>Insecta</taxon>
        <taxon>Pterygota</taxon>
        <taxon>Neoptera</taxon>
        <taxon>Endopterygota</taxon>
        <taxon>Lepidoptera</taxon>
        <taxon>Glossata</taxon>
        <taxon>Ditrysia</taxon>
        <taxon>Papilionoidea</taxon>
        <taxon>Pieridae</taxon>
        <taxon>Dismorphiinae</taxon>
        <taxon>Leptidea</taxon>
    </lineage>
</organism>
<feature type="compositionally biased region" description="Basic residues" evidence="1">
    <location>
        <begin position="37"/>
        <end position="47"/>
    </location>
</feature>
<evidence type="ECO:0000313" key="2">
    <source>
        <dbReference type="EMBL" id="VVC99360.1"/>
    </source>
</evidence>
<sequence>MVQKSALVKSKSSGIASTAKEKPKKITKKPNEEQPKRKPPPRPKPGQKRFLSSVLNILSQSTTGTQYPDVEELPKSLSKSISKVKRITKEYEEIDEQFMIDIKENDAEQKKSKPKYKSRILNSVVSTHDNFIILQSRKDLTHTPSNYSEKGKDLSRPELVNPIRELLENNIYSGVAEGLAKEILEAHSSKKIIKIQDEPNTLVSEVPYEDDKFLYDIFKDLLETTYDVYNVETKLDTKVKKPETAMEIDEFVAKRLNFKDDIESKTPENEHLNFCVRDKILKHTNSEDQMKQVKNVRKARKMNNKKKIDKIKTKDYPEIHNPQIRASIKKLDRFESNHSLEVYGLDYECTKGELCRKTFTPFSAASSELELDAFTTMGNSDSYFSIRGSF</sequence>
<accession>A0A5E4QPU3</accession>
<proteinExistence type="predicted"/>
<name>A0A5E4QPU3_9NEOP</name>
<evidence type="ECO:0000256" key="1">
    <source>
        <dbReference type="SAM" id="MobiDB-lite"/>
    </source>
</evidence>
<dbReference type="Proteomes" id="UP000324832">
    <property type="component" value="Unassembled WGS sequence"/>
</dbReference>
<feature type="region of interest" description="Disordered" evidence="1">
    <location>
        <begin position="1"/>
        <end position="49"/>
    </location>
</feature>
<protein>
    <submittedName>
        <fullName evidence="2">Uncharacterized protein</fullName>
    </submittedName>
</protein>
<reference evidence="2 3" key="1">
    <citation type="submission" date="2017-07" db="EMBL/GenBank/DDBJ databases">
        <authorList>
            <person name="Talla V."/>
            <person name="Backstrom N."/>
        </authorList>
    </citation>
    <scope>NUCLEOTIDE SEQUENCE [LARGE SCALE GENOMIC DNA]</scope>
</reference>
<keyword evidence="3" id="KW-1185">Reference proteome</keyword>